<keyword evidence="3" id="KW-1185">Reference proteome</keyword>
<evidence type="ECO:0000313" key="2">
    <source>
        <dbReference type="EMBL" id="KAH7118248.1"/>
    </source>
</evidence>
<gene>
    <name evidence="1" type="ORF">B0J13DRAFT_569754</name>
    <name evidence="2" type="ORF">B0J13DRAFT_569996</name>
</gene>
<evidence type="ECO:0000313" key="1">
    <source>
        <dbReference type="EMBL" id="KAH7118201.1"/>
    </source>
</evidence>
<dbReference type="OrthoDB" id="2013972at2759"/>
<reference evidence="1" key="1">
    <citation type="journal article" date="2021" name="Nat. Commun.">
        <title>Genetic determinants of endophytism in the Arabidopsis root mycobiome.</title>
        <authorList>
            <person name="Mesny F."/>
            <person name="Miyauchi S."/>
            <person name="Thiergart T."/>
            <person name="Pickel B."/>
            <person name="Atanasova L."/>
            <person name="Karlsson M."/>
            <person name="Huettel B."/>
            <person name="Barry K.W."/>
            <person name="Haridas S."/>
            <person name="Chen C."/>
            <person name="Bauer D."/>
            <person name="Andreopoulos W."/>
            <person name="Pangilinan J."/>
            <person name="LaButti K."/>
            <person name="Riley R."/>
            <person name="Lipzen A."/>
            <person name="Clum A."/>
            <person name="Drula E."/>
            <person name="Henrissat B."/>
            <person name="Kohler A."/>
            <person name="Grigoriev I.V."/>
            <person name="Martin F.M."/>
            <person name="Hacquard S."/>
        </authorList>
    </citation>
    <scope>NUCLEOTIDE SEQUENCE</scope>
    <source>
        <strain evidence="1">MPI-CAGE-AT-0021</strain>
    </source>
</reference>
<proteinExistence type="predicted"/>
<protein>
    <submittedName>
        <fullName evidence="1">Uncharacterized protein</fullName>
    </submittedName>
</protein>
<dbReference type="Proteomes" id="UP000717696">
    <property type="component" value="Unassembled WGS sequence"/>
</dbReference>
<organism evidence="1 3">
    <name type="scientific">Dactylonectria estremocensis</name>
    <dbReference type="NCBI Taxonomy" id="1079267"/>
    <lineage>
        <taxon>Eukaryota</taxon>
        <taxon>Fungi</taxon>
        <taxon>Dikarya</taxon>
        <taxon>Ascomycota</taxon>
        <taxon>Pezizomycotina</taxon>
        <taxon>Sordariomycetes</taxon>
        <taxon>Hypocreomycetidae</taxon>
        <taxon>Hypocreales</taxon>
        <taxon>Nectriaceae</taxon>
        <taxon>Dactylonectria</taxon>
    </lineage>
</organism>
<name>A0A9P9IEX4_9HYPO</name>
<dbReference type="EMBL" id="JAGMUU010000032">
    <property type="protein sequence ID" value="KAH7118248.1"/>
    <property type="molecule type" value="Genomic_DNA"/>
</dbReference>
<dbReference type="SUPFAM" id="SSF53335">
    <property type="entry name" value="S-adenosyl-L-methionine-dependent methyltransferases"/>
    <property type="match status" value="1"/>
</dbReference>
<dbReference type="EMBL" id="JAGMUU010000032">
    <property type="protein sequence ID" value="KAH7118201.1"/>
    <property type="molecule type" value="Genomic_DNA"/>
</dbReference>
<dbReference type="AlphaFoldDB" id="A0A9P9IEX4"/>
<comment type="caution">
    <text evidence="1">The sequence shown here is derived from an EMBL/GenBank/DDBJ whole genome shotgun (WGS) entry which is preliminary data.</text>
</comment>
<sequence length="132" mass="14879">MSVLELSGHSNQCHLGGVGSHGSIPQSVSCHSRQQAIPCSRHAAKTQNHGHVEIDWTPRWDDDEKKPANSSFQQWAQLFLAGMDQFNRSARVTPRETRQMIEAAGFTDVKQEVIQAFVCPWSPDWHKREIAC</sequence>
<evidence type="ECO:0000313" key="3">
    <source>
        <dbReference type="Proteomes" id="UP000717696"/>
    </source>
</evidence>
<dbReference type="InterPro" id="IPR029063">
    <property type="entry name" value="SAM-dependent_MTases_sf"/>
</dbReference>
<accession>A0A9P9IEX4</accession>